<protein>
    <submittedName>
        <fullName evidence="4">Outer membrane protein assembly factor BamB</fullName>
    </submittedName>
</protein>
<organism evidence="4 5">
    <name type="scientific">Alienimonas californiensis</name>
    <dbReference type="NCBI Taxonomy" id="2527989"/>
    <lineage>
        <taxon>Bacteria</taxon>
        <taxon>Pseudomonadati</taxon>
        <taxon>Planctomycetota</taxon>
        <taxon>Planctomycetia</taxon>
        <taxon>Planctomycetales</taxon>
        <taxon>Planctomycetaceae</taxon>
        <taxon>Alienimonas</taxon>
    </lineage>
</organism>
<dbReference type="InterPro" id="IPR015943">
    <property type="entry name" value="WD40/YVTN_repeat-like_dom_sf"/>
</dbReference>
<keyword evidence="2" id="KW-1133">Transmembrane helix</keyword>
<dbReference type="KEGG" id="acaf:CA12_36720"/>
<feature type="transmembrane region" description="Helical" evidence="2">
    <location>
        <begin position="89"/>
        <end position="108"/>
    </location>
</feature>
<dbReference type="PANTHER" id="PTHR34512">
    <property type="entry name" value="CELL SURFACE PROTEIN"/>
    <property type="match status" value="1"/>
</dbReference>
<evidence type="ECO:0000313" key="5">
    <source>
        <dbReference type="Proteomes" id="UP000318741"/>
    </source>
</evidence>
<reference evidence="4 5" key="1">
    <citation type="submission" date="2019-02" db="EMBL/GenBank/DDBJ databases">
        <title>Deep-cultivation of Planctomycetes and their phenomic and genomic characterization uncovers novel biology.</title>
        <authorList>
            <person name="Wiegand S."/>
            <person name="Jogler M."/>
            <person name="Boedeker C."/>
            <person name="Pinto D."/>
            <person name="Vollmers J."/>
            <person name="Rivas-Marin E."/>
            <person name="Kohn T."/>
            <person name="Peeters S.H."/>
            <person name="Heuer A."/>
            <person name="Rast P."/>
            <person name="Oberbeckmann S."/>
            <person name="Bunk B."/>
            <person name="Jeske O."/>
            <person name="Meyerdierks A."/>
            <person name="Storesund J.E."/>
            <person name="Kallscheuer N."/>
            <person name="Luecker S."/>
            <person name="Lage O.M."/>
            <person name="Pohl T."/>
            <person name="Merkel B.J."/>
            <person name="Hornburger P."/>
            <person name="Mueller R.-W."/>
            <person name="Bruemmer F."/>
            <person name="Labrenz M."/>
            <person name="Spormann A.M."/>
            <person name="Op den Camp H."/>
            <person name="Overmann J."/>
            <person name="Amann R."/>
            <person name="Jetten M.S.M."/>
            <person name="Mascher T."/>
            <person name="Medema M.H."/>
            <person name="Devos D.P."/>
            <person name="Kaster A.-K."/>
            <person name="Ovreas L."/>
            <person name="Rohde M."/>
            <person name="Galperin M.Y."/>
            <person name="Jogler C."/>
        </authorList>
    </citation>
    <scope>NUCLEOTIDE SEQUENCE [LARGE SCALE GENOMIC DNA]</scope>
    <source>
        <strain evidence="4 5">CA12</strain>
    </source>
</reference>
<evidence type="ECO:0000259" key="3">
    <source>
        <dbReference type="Pfam" id="PF13360"/>
    </source>
</evidence>
<keyword evidence="2" id="KW-0812">Transmembrane</keyword>
<dbReference type="AlphaFoldDB" id="A0A517PDS8"/>
<keyword evidence="5" id="KW-1185">Reference proteome</keyword>
<gene>
    <name evidence="4" type="primary">bamB_7</name>
    <name evidence="4" type="ORF">CA12_36720</name>
</gene>
<keyword evidence="2" id="KW-0472">Membrane</keyword>
<dbReference type="EMBL" id="CP036265">
    <property type="protein sequence ID" value="QDT17545.1"/>
    <property type="molecule type" value="Genomic_DNA"/>
</dbReference>
<evidence type="ECO:0000256" key="2">
    <source>
        <dbReference type="SAM" id="Phobius"/>
    </source>
</evidence>
<dbReference type="OrthoDB" id="7051554at2"/>
<feature type="transmembrane region" description="Helical" evidence="2">
    <location>
        <begin position="61"/>
        <end position="82"/>
    </location>
</feature>
<feature type="region of interest" description="Disordered" evidence="1">
    <location>
        <begin position="1"/>
        <end position="22"/>
    </location>
</feature>
<feature type="domain" description="Pyrrolo-quinoline quinone repeat" evidence="3">
    <location>
        <begin position="220"/>
        <end position="471"/>
    </location>
</feature>
<accession>A0A517PDS8</accession>
<name>A0A517PDS8_9PLAN</name>
<evidence type="ECO:0000256" key="1">
    <source>
        <dbReference type="SAM" id="MobiDB-lite"/>
    </source>
</evidence>
<feature type="transmembrane region" description="Helical" evidence="2">
    <location>
        <begin position="30"/>
        <end position="49"/>
    </location>
</feature>
<sequence>MSDASASESAPPAAAVPPPAHAPGSPWRGAGLVVITLALIAPIAAWLLLDWLTDGDATFGTMVLLGTLSAAALAAFCLLWFYSGWTWRARLGTTAAAAAVVGGLWFLFPPQWNGAMQISGFRYRFAPNAEERIAAFVAANPEAPTAAKQAADAPPLVAGPDDWPGFRGPGRDGIKLDAAIPTNWAEDLPETVWRHPVGLGWGGFSVVDDRCFTLEQRGNEETVACYDADSGAPLWTHGEPARFPRIAPNGGDGPASTPLFHEGAVYSMGSTGLVTCVDARTGTLRWKRELIPSGENIQWGLACSPLIVDGALVVLPGAAAGPGSAFMGLDPATGETLWASGDDAGSYSSPVTAELGGVRQILAFGATALHGLSVDGAPLWEIPWTNQAEVNAALPLVVADQVFLSSGYGTGAGLYKVADSGDDWGTEEVWRTENRFKLKFNDAILHEGFVYGLDEGILSCVEYSSGKRMWKRGRYGYGQCLLLGTENGEPVLLITCEDGDLALVAASPDGFEELIRYSDAAGETLLSGICWNHAAYFRGRLLWRNGTEAVCVRLAEEPAPSEPASDEATN</sequence>
<dbReference type="InterPro" id="IPR002372">
    <property type="entry name" value="PQQ_rpt_dom"/>
</dbReference>
<dbReference type="PANTHER" id="PTHR34512:SF30">
    <property type="entry name" value="OUTER MEMBRANE PROTEIN ASSEMBLY FACTOR BAMB"/>
    <property type="match status" value="1"/>
</dbReference>
<proteinExistence type="predicted"/>
<dbReference type="RefSeq" id="WP_145360403.1">
    <property type="nucleotide sequence ID" value="NZ_CP036265.1"/>
</dbReference>
<dbReference type="Gene3D" id="2.130.10.10">
    <property type="entry name" value="YVTN repeat-like/Quinoprotein amine dehydrogenase"/>
    <property type="match status" value="1"/>
</dbReference>
<dbReference type="Pfam" id="PF13360">
    <property type="entry name" value="PQQ_2"/>
    <property type="match status" value="1"/>
</dbReference>
<dbReference type="Proteomes" id="UP000318741">
    <property type="component" value="Chromosome"/>
</dbReference>
<feature type="compositionally biased region" description="Low complexity" evidence="1">
    <location>
        <begin position="1"/>
        <end position="13"/>
    </location>
</feature>
<evidence type="ECO:0000313" key="4">
    <source>
        <dbReference type="EMBL" id="QDT17545.1"/>
    </source>
</evidence>
<dbReference type="InterPro" id="IPR011047">
    <property type="entry name" value="Quinoprotein_ADH-like_sf"/>
</dbReference>
<dbReference type="SUPFAM" id="SSF50998">
    <property type="entry name" value="Quinoprotein alcohol dehydrogenase-like"/>
    <property type="match status" value="1"/>
</dbReference>